<keyword evidence="5 10" id="KW-0269">Exonuclease</keyword>
<evidence type="ECO:0000313" key="11">
    <source>
        <dbReference type="Proteomes" id="UP000273977"/>
    </source>
</evidence>
<feature type="domain" description="DDH" evidence="6">
    <location>
        <begin position="87"/>
        <end position="231"/>
    </location>
</feature>
<comment type="similarity">
    <text evidence="1">Belongs to the RecJ family.</text>
</comment>
<dbReference type="GO" id="GO:0003676">
    <property type="term" value="F:nucleic acid binding"/>
    <property type="evidence" value="ECO:0007669"/>
    <property type="project" value="InterPro"/>
</dbReference>
<keyword evidence="11" id="KW-1185">Reference proteome</keyword>
<dbReference type="InterPro" id="IPR003156">
    <property type="entry name" value="DHHA1_dom"/>
</dbReference>
<keyword evidence="3" id="KW-0540">Nuclease</keyword>
<evidence type="ECO:0000256" key="1">
    <source>
        <dbReference type="ARBA" id="ARBA00005915"/>
    </source>
</evidence>
<dbReference type="PANTHER" id="PTHR30255:SF2">
    <property type="entry name" value="SINGLE-STRANDED-DNA-SPECIFIC EXONUCLEASE RECJ"/>
    <property type="match status" value="1"/>
</dbReference>
<evidence type="ECO:0000259" key="7">
    <source>
        <dbReference type="Pfam" id="PF02272"/>
    </source>
</evidence>
<evidence type="ECO:0000256" key="2">
    <source>
        <dbReference type="ARBA" id="ARBA00019841"/>
    </source>
</evidence>
<dbReference type="InterPro" id="IPR051673">
    <property type="entry name" value="SSDNA_exonuclease_RecJ"/>
</dbReference>
<dbReference type="GO" id="GO:0008409">
    <property type="term" value="F:5'-3' exonuclease activity"/>
    <property type="evidence" value="ECO:0007669"/>
    <property type="project" value="InterPro"/>
</dbReference>
<evidence type="ECO:0000313" key="10">
    <source>
        <dbReference type="EMBL" id="RPA62483.1"/>
    </source>
</evidence>
<sequence>MQSVYEWITPDHRDENDAQVEVLIQSVSEDLSLPKMLIRVVYDKGYQTREAMESFLQKEAIFHDPFLFHDMEKAVQRLSRAIEDYENILIYGDYDADGISSTTILYETLESMGANVQFYLPNRFDDGYGPNKDVYAYYIKQGVQLILTCDNGVAGHEAIAYAKSQGVDVIVTDHHEIGDSLPDAYAIVHPRHPEGHYPFGDLAGAGVALKVASALLGETPTDLLDVAAIGTVADLVSLTGENRVIVSLGLEQMRHTERLGLQTFFDKESISEHQIDERTIGFILGPRLNALGRLGDPNPGVRFLTSFDDLEVAELVDLLDEQNIARKGIVEDIATEAFALVDAESSLPNIIILGRPGWHEGVLGIVASRLVEKYHRPTIMLGYNPETASYKGSGRSVEGVDLFKVLQAGKAFAQKFGGHEMAAGMTVSEANFDAWRQALVDEMVQYAPILNRKTPLHIDSEIDLSAITLENVQALAPLKPFGTDNQQPLFLLKNLPIQQIQVIGKNKDTMKLTIAEGDIKASMIAFKSAETAEKLTTNAPVDVVVTLSINSWNGSQEPQAIIQDIRQDGPSVFDMRGMKERDQIMSVQNALYLFEENLYFNHFAELVPYNSLGLKTADIPDLLAGKEIGFVPESIVIFDIPLDIPSVKTLVAHFDVKNVYVYAYSAKNAFMVGKPTREDFAAVYKYMLGHGAIPLKGKEQALADYFKMPKLRLDVIVEVMIEAGLVQWHKNDLVTIPVTEKVDLLKTNTMEKWHLRIEGERFLRYNDVEKIKDYFFTGGK</sequence>
<dbReference type="Gene3D" id="3.90.1640.30">
    <property type="match status" value="1"/>
</dbReference>
<proteinExistence type="inferred from homology"/>
<evidence type="ECO:0000259" key="6">
    <source>
        <dbReference type="Pfam" id="PF01368"/>
    </source>
</evidence>
<dbReference type="EMBL" id="RKMG01000004">
    <property type="protein sequence ID" value="RPA62483.1"/>
    <property type="molecule type" value="Genomic_DNA"/>
</dbReference>
<dbReference type="NCBIfam" id="TIGR00644">
    <property type="entry name" value="recJ"/>
    <property type="match status" value="1"/>
</dbReference>
<dbReference type="OrthoDB" id="9809852at2"/>
<dbReference type="Gene3D" id="3.10.310.30">
    <property type="match status" value="1"/>
</dbReference>
<comment type="caution">
    <text evidence="10">The sequence shown here is derived from an EMBL/GenBank/DDBJ whole genome shotgun (WGS) entry which is preliminary data.</text>
</comment>
<dbReference type="Pfam" id="PF10141">
    <property type="entry name" value="ssDNA-exonuc_C"/>
    <property type="match status" value="1"/>
</dbReference>
<dbReference type="InterPro" id="IPR038763">
    <property type="entry name" value="DHH_sf"/>
</dbReference>
<dbReference type="InterPro" id="IPR004610">
    <property type="entry name" value="RecJ"/>
</dbReference>
<dbReference type="AlphaFoldDB" id="A0A3N4GHZ3"/>
<dbReference type="SUPFAM" id="SSF64182">
    <property type="entry name" value="DHH phosphoesterases"/>
    <property type="match status" value="1"/>
</dbReference>
<reference evidence="10 11" key="1">
    <citation type="submission" date="2018-11" db="EMBL/GenBank/DDBJ databases">
        <title>Aerococcus sp. SJQ22, whole genome shotgun sequence.</title>
        <authorList>
            <person name="Sun L."/>
            <person name="Gao X."/>
            <person name="Chen W."/>
            <person name="Huang K."/>
        </authorList>
    </citation>
    <scope>NUCLEOTIDE SEQUENCE [LARGE SCALE GENOMIC DNA]</scope>
    <source>
        <strain evidence="10 11">SJQ22</strain>
    </source>
</reference>
<evidence type="ECO:0000259" key="8">
    <source>
        <dbReference type="Pfam" id="PF10141"/>
    </source>
</evidence>
<feature type="domain" description="Single-stranded-DNA-specific exonuclease RecJ C-terminal" evidence="8">
    <location>
        <begin position="572"/>
        <end position="775"/>
    </location>
</feature>
<dbReference type="GO" id="GO:0006310">
    <property type="term" value="P:DNA recombination"/>
    <property type="evidence" value="ECO:0007669"/>
    <property type="project" value="InterPro"/>
</dbReference>
<dbReference type="Pfam" id="PF01368">
    <property type="entry name" value="DHH"/>
    <property type="match status" value="1"/>
</dbReference>
<evidence type="ECO:0000256" key="3">
    <source>
        <dbReference type="ARBA" id="ARBA00022722"/>
    </source>
</evidence>
<dbReference type="GO" id="GO:0006281">
    <property type="term" value="P:DNA repair"/>
    <property type="evidence" value="ECO:0007669"/>
    <property type="project" value="InterPro"/>
</dbReference>
<organism evidence="10 11">
    <name type="scientific">Aerococcus agrisoli</name>
    <dbReference type="NCBI Taxonomy" id="2487350"/>
    <lineage>
        <taxon>Bacteria</taxon>
        <taxon>Bacillati</taxon>
        <taxon>Bacillota</taxon>
        <taxon>Bacilli</taxon>
        <taxon>Lactobacillales</taxon>
        <taxon>Aerococcaceae</taxon>
        <taxon>Aerococcus</taxon>
    </lineage>
</organism>
<gene>
    <name evidence="10" type="primary">recJ</name>
    <name evidence="10" type="ORF">EF384_02050</name>
</gene>
<protein>
    <recommendedName>
        <fullName evidence="2">Single-stranded-DNA-specific exonuclease RecJ</fullName>
    </recommendedName>
</protein>
<keyword evidence="4" id="KW-0378">Hydrolase</keyword>
<dbReference type="Proteomes" id="UP000273977">
    <property type="component" value="Unassembled WGS sequence"/>
</dbReference>
<evidence type="ECO:0000256" key="4">
    <source>
        <dbReference type="ARBA" id="ARBA00022801"/>
    </source>
</evidence>
<dbReference type="Pfam" id="PF17768">
    <property type="entry name" value="RecJ_OB"/>
    <property type="match status" value="1"/>
</dbReference>
<dbReference type="InterPro" id="IPR001667">
    <property type="entry name" value="DDH_dom"/>
</dbReference>
<dbReference type="PANTHER" id="PTHR30255">
    <property type="entry name" value="SINGLE-STRANDED-DNA-SPECIFIC EXONUCLEASE RECJ"/>
    <property type="match status" value="1"/>
</dbReference>
<evidence type="ECO:0000259" key="9">
    <source>
        <dbReference type="Pfam" id="PF17768"/>
    </source>
</evidence>
<dbReference type="InterPro" id="IPR041122">
    <property type="entry name" value="RecJ_OB"/>
</dbReference>
<dbReference type="InterPro" id="IPR018779">
    <property type="entry name" value="RecJ_C"/>
</dbReference>
<accession>A0A3N4GHZ3</accession>
<feature type="domain" description="DHHA1" evidence="7">
    <location>
        <begin position="350"/>
        <end position="441"/>
    </location>
</feature>
<feature type="domain" description="RecJ OB" evidence="9">
    <location>
        <begin position="458"/>
        <end position="564"/>
    </location>
</feature>
<dbReference type="Pfam" id="PF02272">
    <property type="entry name" value="DHHA1"/>
    <property type="match status" value="1"/>
</dbReference>
<evidence type="ECO:0000256" key="5">
    <source>
        <dbReference type="ARBA" id="ARBA00022839"/>
    </source>
</evidence>
<name>A0A3N4GHZ3_9LACT</name>